<keyword evidence="1" id="KW-0472">Membrane</keyword>
<keyword evidence="1" id="KW-1133">Transmembrane helix</keyword>
<dbReference type="InterPro" id="IPR046735">
    <property type="entry name" value="PA2779-like"/>
</dbReference>
<accession>A0ABU3BDB9</accession>
<proteinExistence type="predicted"/>
<evidence type="ECO:0000256" key="1">
    <source>
        <dbReference type="SAM" id="Phobius"/>
    </source>
</evidence>
<sequence>MTKSGRKPFFAWLAVFAHLVSLAFVPVAQADMIGTGTMLDEADRAERVAEVRDLLGQERVAEQMVELGVDPAAAQARVASLTDAELAQMQGNLESLPAGGSALAVLGVVFLVLLVLELVGVTNIFSRI</sequence>
<dbReference type="Proteomes" id="UP001259982">
    <property type="component" value="Unassembled WGS sequence"/>
</dbReference>
<dbReference type="NCBIfam" id="NF033919">
    <property type="entry name" value="PA2779_fam"/>
    <property type="match status" value="1"/>
</dbReference>
<organism evidence="3 4">
    <name type="scientific">Spectribacter acetivorans</name>
    <dbReference type="NCBI Taxonomy" id="3075603"/>
    <lineage>
        <taxon>Bacteria</taxon>
        <taxon>Pseudomonadati</taxon>
        <taxon>Pseudomonadota</taxon>
        <taxon>Gammaproteobacteria</taxon>
        <taxon>Salinisphaerales</taxon>
        <taxon>Salinisphaeraceae</taxon>
        <taxon>Spectribacter</taxon>
    </lineage>
</organism>
<dbReference type="InterPro" id="IPR016924">
    <property type="entry name" value="UCP029543"/>
</dbReference>
<dbReference type="PIRSF" id="PIRSF029543">
    <property type="entry name" value="UCP029543"/>
    <property type="match status" value="1"/>
</dbReference>
<feature type="chain" id="PRO_5046039681" evidence="2">
    <location>
        <begin position="31"/>
        <end position="128"/>
    </location>
</feature>
<dbReference type="Pfam" id="PF20332">
    <property type="entry name" value="DUF6627"/>
    <property type="match status" value="1"/>
</dbReference>
<feature type="transmembrane region" description="Helical" evidence="1">
    <location>
        <begin position="102"/>
        <end position="125"/>
    </location>
</feature>
<dbReference type="RefSeq" id="WP_311659632.1">
    <property type="nucleotide sequence ID" value="NZ_JAVRHY010000012.1"/>
</dbReference>
<keyword evidence="2" id="KW-0732">Signal</keyword>
<dbReference type="EMBL" id="JAVRHY010000012">
    <property type="protein sequence ID" value="MDT0619258.1"/>
    <property type="molecule type" value="Genomic_DNA"/>
</dbReference>
<feature type="signal peptide" evidence="2">
    <location>
        <begin position="1"/>
        <end position="30"/>
    </location>
</feature>
<evidence type="ECO:0000313" key="3">
    <source>
        <dbReference type="EMBL" id="MDT0619258.1"/>
    </source>
</evidence>
<gene>
    <name evidence="3" type="ORF">RM531_12300</name>
</gene>
<name>A0ABU3BDB9_9GAMM</name>
<reference evidence="3 4" key="1">
    <citation type="submission" date="2023-09" db="EMBL/GenBank/DDBJ databases">
        <authorList>
            <person name="Rey-Velasco X."/>
        </authorList>
    </citation>
    <scope>NUCLEOTIDE SEQUENCE [LARGE SCALE GENOMIC DNA]</scope>
    <source>
        <strain evidence="3 4">P385</strain>
    </source>
</reference>
<comment type="caution">
    <text evidence="3">The sequence shown here is derived from an EMBL/GenBank/DDBJ whole genome shotgun (WGS) entry which is preliminary data.</text>
</comment>
<keyword evidence="4" id="KW-1185">Reference proteome</keyword>
<evidence type="ECO:0000256" key="2">
    <source>
        <dbReference type="SAM" id="SignalP"/>
    </source>
</evidence>
<evidence type="ECO:0000313" key="4">
    <source>
        <dbReference type="Proteomes" id="UP001259982"/>
    </source>
</evidence>
<protein>
    <submittedName>
        <fullName evidence="3">PA2779 family protein</fullName>
    </submittedName>
</protein>
<keyword evidence="1" id="KW-0812">Transmembrane</keyword>